<comment type="cofactor">
    <cofactor evidence="19">
        <name>FAD</name>
        <dbReference type="ChEBI" id="CHEBI:57692"/>
    </cofactor>
    <text evidence="19">Binds 1 FAD per subunit.</text>
</comment>
<evidence type="ECO:0000256" key="6">
    <source>
        <dbReference type="ARBA" id="ARBA00022490"/>
    </source>
</evidence>
<keyword evidence="9" id="KW-0716">Sensory transduction</keyword>
<accession>G5C454</accession>
<sequence>MGLLGAAAKTPDTKKEELQIPAQRGDLCGCWLAEGVGSNSSFQIYIWTKEALEFGRSRGTAFVLQLPTEFRKGLRLHDNPALKECTRGADTIRCVYILDPWFAGSSNVGINRWRFLLQCLEDLDANLRKLNSRLFVIRGQPADVFPRLFKEWNITKLSIEYDSEPFGKERDAAIKKLATEAGVEVIVRISHTLYDLDKIIELNGGQPPLTYKRFQTLISKMEPLEIPVETITSEVIEKCVTPLSDDHDEKYGVPSLEELAATNNPRFDKMEGNPICVQIPWDKNPEALAKWAEGRTGFPWIDAIMTQLRQEGWIHHLARHAVACFLTRGDLWVFEELLLDADWSINAGSWMWLSCSSFFQQFFHCYCPVGFGRRTDPNGDYIRRYLPVLRGFPAKYIYDPWNAPEGIQKVAKCLIGVNYPKPMVNHAEASRLNIERMKQIYQQLSRYRGLGLLASVPSNPNGNGGLMGYAPGESIPGSSGSGSAVGSSCHACVRQPCSLSLRNAVQGGSEEDMEASGEEARERGLSVTPLLRHGCAHGSGILPCAHTDGQQAHLLKPGRNCVGPVLSSGKRPSQEEDAQSIGPKLQRQSTD</sequence>
<dbReference type="EMBL" id="JH173279">
    <property type="protein sequence ID" value="EHB16315.1"/>
    <property type="molecule type" value="Genomic_DNA"/>
</dbReference>
<keyword evidence="13" id="KW-0157">Chromophore</keyword>
<dbReference type="Gene3D" id="1.25.40.80">
    <property type="match status" value="1"/>
</dbReference>
<dbReference type="InterPro" id="IPR006050">
    <property type="entry name" value="DNA_photolyase_N"/>
</dbReference>
<dbReference type="FunFam" id="1.25.40.80:FF:000003">
    <property type="entry name" value="cryptochrome-1 isoform X1"/>
    <property type="match status" value="1"/>
</dbReference>
<feature type="binding site" evidence="19">
    <location>
        <begin position="340"/>
        <end position="342"/>
    </location>
    <ligand>
        <name>FAD</name>
        <dbReference type="ChEBI" id="CHEBI:57692"/>
    </ligand>
</feature>
<evidence type="ECO:0000256" key="17">
    <source>
        <dbReference type="ARBA" id="ARBA00023170"/>
    </source>
</evidence>
<dbReference type="GO" id="GO:0045892">
    <property type="term" value="P:negative regulation of DNA-templated transcription"/>
    <property type="evidence" value="ECO:0007669"/>
    <property type="project" value="TreeGrafter"/>
</dbReference>
<comment type="similarity">
    <text evidence="4">Belongs to the DNA photolyase class-1 family.</text>
</comment>
<evidence type="ECO:0000313" key="23">
    <source>
        <dbReference type="Proteomes" id="UP000006813"/>
    </source>
</evidence>
<reference evidence="22 23" key="1">
    <citation type="journal article" date="2011" name="Nature">
        <title>Genome sequencing reveals insights into physiology and longevity of the naked mole rat.</title>
        <authorList>
            <person name="Kim E.B."/>
            <person name="Fang X."/>
            <person name="Fushan A.A."/>
            <person name="Huang Z."/>
            <person name="Lobanov A.V."/>
            <person name="Han L."/>
            <person name="Marino S.M."/>
            <person name="Sun X."/>
            <person name="Turanov A.A."/>
            <person name="Yang P."/>
            <person name="Yim S.H."/>
            <person name="Zhao X."/>
            <person name="Kasaikina M.V."/>
            <person name="Stoletzki N."/>
            <person name="Peng C."/>
            <person name="Polak P."/>
            <person name="Xiong Z."/>
            <person name="Kiezun A."/>
            <person name="Zhu Y."/>
            <person name="Chen Y."/>
            <person name="Kryukov G.V."/>
            <person name="Zhang Q."/>
            <person name="Peshkin L."/>
            <person name="Yang L."/>
            <person name="Bronson R.T."/>
            <person name="Buffenstein R."/>
            <person name="Wang B."/>
            <person name="Han C."/>
            <person name="Li Q."/>
            <person name="Chen L."/>
            <person name="Zhao W."/>
            <person name="Sunyaev S.R."/>
            <person name="Park T.J."/>
            <person name="Zhang G."/>
            <person name="Wang J."/>
            <person name="Gladyshev V.N."/>
        </authorList>
    </citation>
    <scope>NUCLEOTIDE SEQUENCE [LARGE SCALE GENOMIC DNA]</scope>
</reference>
<keyword evidence="12 19" id="KW-0274">FAD</keyword>
<evidence type="ECO:0000256" key="9">
    <source>
        <dbReference type="ARBA" id="ARBA00022606"/>
    </source>
</evidence>
<protein>
    <recommendedName>
        <fullName evidence="5">Cryptochrome-1</fullName>
    </recommendedName>
</protein>
<evidence type="ECO:0000256" key="18">
    <source>
        <dbReference type="ARBA" id="ARBA00023242"/>
    </source>
</evidence>
<comment type="subcellular location">
    <subcellularLocation>
        <location evidence="3">Cytoplasm</location>
    </subcellularLocation>
    <subcellularLocation>
        <location evidence="2">Nucleus</location>
    </subcellularLocation>
</comment>
<feature type="region of interest" description="Disordered" evidence="20">
    <location>
        <begin position="504"/>
        <end position="525"/>
    </location>
</feature>
<organism evidence="22 23">
    <name type="scientific">Heterocephalus glaber</name>
    <name type="common">Naked mole rat</name>
    <dbReference type="NCBI Taxonomy" id="10181"/>
    <lineage>
        <taxon>Eukaryota</taxon>
        <taxon>Metazoa</taxon>
        <taxon>Chordata</taxon>
        <taxon>Craniata</taxon>
        <taxon>Vertebrata</taxon>
        <taxon>Euteleostomi</taxon>
        <taxon>Mammalia</taxon>
        <taxon>Eutheria</taxon>
        <taxon>Euarchontoglires</taxon>
        <taxon>Glires</taxon>
        <taxon>Rodentia</taxon>
        <taxon>Hystricomorpha</taxon>
        <taxon>Bathyergidae</taxon>
        <taxon>Heterocephalus</taxon>
    </lineage>
</organism>
<feature type="region of interest" description="Disordered" evidence="20">
    <location>
        <begin position="562"/>
        <end position="591"/>
    </location>
</feature>
<dbReference type="GO" id="GO:0005634">
    <property type="term" value="C:nucleus"/>
    <property type="evidence" value="ECO:0007669"/>
    <property type="project" value="UniProtKB-SubCell"/>
</dbReference>
<evidence type="ECO:0000256" key="14">
    <source>
        <dbReference type="ARBA" id="ARBA00023015"/>
    </source>
</evidence>
<proteinExistence type="inferred from homology"/>
<dbReference type="Gene3D" id="1.10.579.10">
    <property type="entry name" value="DNA Cyclobutane Dipyrimidine Photolyase, subunit A, domain 3"/>
    <property type="match status" value="1"/>
</dbReference>
<evidence type="ECO:0000256" key="2">
    <source>
        <dbReference type="ARBA" id="ARBA00004123"/>
    </source>
</evidence>
<dbReference type="InterPro" id="IPR005101">
    <property type="entry name" value="Cryptochr/Photolyase_FAD-bd"/>
</dbReference>
<evidence type="ECO:0000256" key="1">
    <source>
        <dbReference type="ARBA" id="ARBA00001932"/>
    </source>
</evidence>
<evidence type="ECO:0000256" key="3">
    <source>
        <dbReference type="ARBA" id="ARBA00004496"/>
    </source>
</evidence>
<dbReference type="SUPFAM" id="SSF48173">
    <property type="entry name" value="Cryptochrome/photolyase FAD-binding domain"/>
    <property type="match status" value="1"/>
</dbReference>
<dbReference type="GO" id="GO:0009881">
    <property type="term" value="F:photoreceptor activity"/>
    <property type="evidence" value="ECO:0007669"/>
    <property type="project" value="UniProtKB-KW"/>
</dbReference>
<dbReference type="Gene3D" id="3.40.50.620">
    <property type="entry name" value="HUPs"/>
    <property type="match status" value="1"/>
</dbReference>
<evidence type="ECO:0000256" key="13">
    <source>
        <dbReference type="ARBA" id="ARBA00022991"/>
    </source>
</evidence>
<dbReference type="SUPFAM" id="SSF52425">
    <property type="entry name" value="Cryptochrome/photolyase, N-terminal domain"/>
    <property type="match status" value="1"/>
</dbReference>
<keyword evidence="14" id="KW-0805">Transcription regulation</keyword>
<keyword evidence="10 19" id="KW-0285">Flavoprotein</keyword>
<dbReference type="PANTHER" id="PTHR11455:SF16">
    <property type="entry name" value="CRYPTOCHROME-1"/>
    <property type="match status" value="1"/>
</dbReference>
<dbReference type="InParanoid" id="G5C454"/>
<dbReference type="InterPro" id="IPR036134">
    <property type="entry name" value="Crypto/Photolyase_FAD-like_sf"/>
</dbReference>
<dbReference type="InterPro" id="IPR036155">
    <property type="entry name" value="Crypto/Photolyase_N_sf"/>
</dbReference>
<keyword evidence="17" id="KW-0675">Receptor</keyword>
<evidence type="ECO:0000256" key="4">
    <source>
        <dbReference type="ARBA" id="ARBA00005862"/>
    </source>
</evidence>
<dbReference type="GO" id="GO:0043153">
    <property type="term" value="P:entrainment of circadian clock by photoperiod"/>
    <property type="evidence" value="ECO:0007669"/>
    <property type="project" value="TreeGrafter"/>
</dbReference>
<dbReference type="PANTHER" id="PTHR11455">
    <property type="entry name" value="CRYPTOCHROME"/>
    <property type="match status" value="1"/>
</dbReference>
<evidence type="ECO:0000256" key="11">
    <source>
        <dbReference type="ARBA" id="ARBA00022741"/>
    </source>
</evidence>
<dbReference type="InterPro" id="IPR002081">
    <property type="entry name" value="Cryptochrome/DNA_photolyase_1"/>
</dbReference>
<evidence type="ECO:0000256" key="19">
    <source>
        <dbReference type="PIRSR" id="PIRSR602081-1"/>
    </source>
</evidence>
<name>G5C454_HETGA</name>
<keyword evidence="7" id="KW-0678">Repressor</keyword>
<dbReference type="FunFam" id="1.10.579.10:FF:000001">
    <property type="entry name" value="Cryptochrome 1"/>
    <property type="match status" value="1"/>
</dbReference>
<keyword evidence="6" id="KW-0963">Cytoplasm</keyword>
<evidence type="ECO:0000256" key="10">
    <source>
        <dbReference type="ARBA" id="ARBA00022630"/>
    </source>
</evidence>
<comment type="cofactor">
    <cofactor evidence="1">
        <name>(6R)-5,10-methylene-5,6,7,8-tetrahydrofolate</name>
        <dbReference type="ChEBI" id="CHEBI:15636"/>
    </cofactor>
</comment>
<evidence type="ECO:0000256" key="7">
    <source>
        <dbReference type="ARBA" id="ARBA00022491"/>
    </source>
</evidence>
<keyword evidence="11" id="KW-0547">Nucleotide-binding</keyword>
<gene>
    <name evidence="22" type="ORF">GW7_19190</name>
</gene>
<dbReference type="AlphaFoldDB" id="G5C454"/>
<evidence type="ECO:0000313" key="22">
    <source>
        <dbReference type="EMBL" id="EHB16315.1"/>
    </source>
</evidence>
<dbReference type="GO" id="GO:0071949">
    <property type="term" value="F:FAD binding"/>
    <property type="evidence" value="ECO:0007669"/>
    <property type="project" value="TreeGrafter"/>
</dbReference>
<dbReference type="GO" id="GO:0005737">
    <property type="term" value="C:cytoplasm"/>
    <property type="evidence" value="ECO:0007669"/>
    <property type="project" value="UniProtKB-SubCell"/>
</dbReference>
<evidence type="ECO:0000256" key="8">
    <source>
        <dbReference type="ARBA" id="ARBA00022543"/>
    </source>
</evidence>
<evidence type="ECO:0000256" key="20">
    <source>
        <dbReference type="SAM" id="MobiDB-lite"/>
    </source>
</evidence>
<dbReference type="Proteomes" id="UP000006813">
    <property type="component" value="Unassembled WGS sequence"/>
</dbReference>
<dbReference type="GO" id="GO:0032922">
    <property type="term" value="P:circadian regulation of gene expression"/>
    <property type="evidence" value="ECO:0007669"/>
    <property type="project" value="TreeGrafter"/>
</dbReference>
<keyword evidence="16" id="KW-0804">Transcription</keyword>
<feature type="domain" description="Photolyase/cryptochrome alpha/beta" evidence="21">
    <location>
        <begin position="64"/>
        <end position="193"/>
    </location>
</feature>
<dbReference type="PROSITE" id="PS51645">
    <property type="entry name" value="PHR_CRY_ALPHA_BETA"/>
    <property type="match status" value="1"/>
</dbReference>
<dbReference type="InterPro" id="IPR014729">
    <property type="entry name" value="Rossmann-like_a/b/a_fold"/>
</dbReference>
<evidence type="ECO:0000256" key="5">
    <source>
        <dbReference type="ARBA" id="ARBA00021159"/>
    </source>
</evidence>
<evidence type="ECO:0000256" key="16">
    <source>
        <dbReference type="ARBA" id="ARBA00023163"/>
    </source>
</evidence>
<dbReference type="GO" id="GO:0003677">
    <property type="term" value="F:DNA binding"/>
    <property type="evidence" value="ECO:0007669"/>
    <property type="project" value="TreeGrafter"/>
</dbReference>
<evidence type="ECO:0000259" key="21">
    <source>
        <dbReference type="PROSITE" id="PS51645"/>
    </source>
</evidence>
<keyword evidence="15" id="KW-0090">Biological rhythms</keyword>
<evidence type="ECO:0000256" key="15">
    <source>
        <dbReference type="ARBA" id="ARBA00023108"/>
    </source>
</evidence>
<dbReference type="STRING" id="10181.G5C454"/>
<dbReference type="eggNOG" id="KOG0133">
    <property type="taxonomic scope" value="Eukaryota"/>
</dbReference>
<evidence type="ECO:0000256" key="12">
    <source>
        <dbReference type="ARBA" id="ARBA00022827"/>
    </source>
</evidence>
<keyword evidence="18" id="KW-0539">Nucleus</keyword>
<keyword evidence="8" id="KW-0600">Photoreceptor protein</keyword>
<dbReference type="Pfam" id="PF00875">
    <property type="entry name" value="DNA_photolyase"/>
    <property type="match status" value="1"/>
</dbReference>
<dbReference type="Pfam" id="PF03441">
    <property type="entry name" value="FAD_binding_7"/>
    <property type="match status" value="1"/>
</dbReference>